<accession>A0A1X2HVR7</accession>
<evidence type="ECO:0000259" key="2">
    <source>
        <dbReference type="SMART" id="SM00014"/>
    </source>
</evidence>
<protein>
    <submittedName>
        <fullName evidence="3">Phosphatidic acid phosphatase type 2/haloperoxidase</fullName>
    </submittedName>
</protein>
<dbReference type="InterPro" id="IPR000326">
    <property type="entry name" value="PAP2/HPO"/>
</dbReference>
<dbReference type="Gene3D" id="1.20.144.10">
    <property type="entry name" value="Phosphatidic acid phosphatase type 2/haloperoxidase"/>
    <property type="match status" value="1"/>
</dbReference>
<dbReference type="Proteomes" id="UP000242180">
    <property type="component" value="Unassembled WGS sequence"/>
</dbReference>
<keyword evidence="1" id="KW-0472">Membrane</keyword>
<evidence type="ECO:0000313" key="3">
    <source>
        <dbReference type="EMBL" id="ORZ03188.1"/>
    </source>
</evidence>
<feature type="transmembrane region" description="Helical" evidence="1">
    <location>
        <begin position="97"/>
        <end position="122"/>
    </location>
</feature>
<sequence>MLMVFSQGASDIARSARFLYIPLYITAHAIVTILTFIGITYSRTLHAVYFGAGSILSAITAKMLKRVLRQPRPVPVKRDPAIRIKQSYGMPSSHSLVMAYFAAYLSIAWLVSGGLALFWLAVVTDTAALAVMWSRIRLGHHSLAQVAVGFAIGALLALSWHQLWVLKGPQWRAMLFQDDTAEDDVLYLFMNMFK</sequence>
<dbReference type="OrthoDB" id="302705at2759"/>
<feature type="domain" description="Phosphatidic acid phosphatase type 2/haloperoxidase" evidence="2">
    <location>
        <begin position="47"/>
        <end position="161"/>
    </location>
</feature>
<keyword evidence="3" id="KW-0575">Peroxidase</keyword>
<dbReference type="PANTHER" id="PTHR14969">
    <property type="entry name" value="SPHINGOSINE-1-PHOSPHATE PHOSPHOHYDROLASE"/>
    <property type="match status" value="1"/>
</dbReference>
<keyword evidence="1" id="KW-0812">Transmembrane</keyword>
<reference evidence="3 4" key="1">
    <citation type="submission" date="2016-07" db="EMBL/GenBank/DDBJ databases">
        <title>Pervasive Adenine N6-methylation of Active Genes in Fungi.</title>
        <authorList>
            <consortium name="DOE Joint Genome Institute"/>
            <person name="Mondo S.J."/>
            <person name="Dannebaum R.O."/>
            <person name="Kuo R.C."/>
            <person name="Labutti K."/>
            <person name="Haridas S."/>
            <person name="Kuo A."/>
            <person name="Salamov A."/>
            <person name="Ahrendt S.R."/>
            <person name="Lipzen A."/>
            <person name="Sullivan W."/>
            <person name="Andreopoulos W.B."/>
            <person name="Clum A."/>
            <person name="Lindquist E."/>
            <person name="Daum C."/>
            <person name="Ramamoorthy G.K."/>
            <person name="Gryganskyi A."/>
            <person name="Culley D."/>
            <person name="Magnuson J.K."/>
            <person name="James T.Y."/>
            <person name="O'Malley M.A."/>
            <person name="Stajich J.E."/>
            <person name="Spatafora J.W."/>
            <person name="Visel A."/>
            <person name="Grigoriev I.V."/>
        </authorList>
    </citation>
    <scope>NUCLEOTIDE SEQUENCE [LARGE SCALE GENOMIC DNA]</scope>
    <source>
        <strain evidence="3 4">NRRL 2496</strain>
    </source>
</reference>
<dbReference type="GO" id="GO:0004601">
    <property type="term" value="F:peroxidase activity"/>
    <property type="evidence" value="ECO:0007669"/>
    <property type="project" value="UniProtKB-KW"/>
</dbReference>
<evidence type="ECO:0000256" key="1">
    <source>
        <dbReference type="SAM" id="Phobius"/>
    </source>
</evidence>
<dbReference type="OMA" id="VWLGHHT"/>
<dbReference type="InParanoid" id="A0A1X2HVR7"/>
<comment type="caution">
    <text evidence="3">The sequence shown here is derived from an EMBL/GenBank/DDBJ whole genome shotgun (WGS) entry which is preliminary data.</text>
</comment>
<feature type="transmembrane region" description="Helical" evidence="1">
    <location>
        <begin position="142"/>
        <end position="166"/>
    </location>
</feature>
<dbReference type="InterPro" id="IPR036938">
    <property type="entry name" value="PAP2/HPO_sf"/>
</dbReference>
<organism evidence="3 4">
    <name type="scientific">Syncephalastrum racemosum</name>
    <name type="common">Filamentous fungus</name>
    <dbReference type="NCBI Taxonomy" id="13706"/>
    <lineage>
        <taxon>Eukaryota</taxon>
        <taxon>Fungi</taxon>
        <taxon>Fungi incertae sedis</taxon>
        <taxon>Mucoromycota</taxon>
        <taxon>Mucoromycotina</taxon>
        <taxon>Mucoromycetes</taxon>
        <taxon>Mucorales</taxon>
        <taxon>Syncephalastraceae</taxon>
        <taxon>Syncephalastrum</taxon>
    </lineage>
</organism>
<dbReference type="Pfam" id="PF01569">
    <property type="entry name" value="PAP2"/>
    <property type="match status" value="1"/>
</dbReference>
<dbReference type="SUPFAM" id="SSF48317">
    <property type="entry name" value="Acid phosphatase/Vanadium-dependent haloperoxidase"/>
    <property type="match status" value="1"/>
</dbReference>
<dbReference type="AlphaFoldDB" id="A0A1X2HVR7"/>
<keyword evidence="3" id="KW-0560">Oxidoreductase</keyword>
<keyword evidence="4" id="KW-1185">Reference proteome</keyword>
<dbReference type="SMART" id="SM00014">
    <property type="entry name" value="acidPPc"/>
    <property type="match status" value="1"/>
</dbReference>
<name>A0A1X2HVR7_SYNRA</name>
<dbReference type="STRING" id="13706.A0A1X2HVR7"/>
<dbReference type="EMBL" id="MCGN01000001">
    <property type="protein sequence ID" value="ORZ03188.1"/>
    <property type="molecule type" value="Genomic_DNA"/>
</dbReference>
<feature type="transmembrane region" description="Helical" evidence="1">
    <location>
        <begin position="21"/>
        <end position="41"/>
    </location>
</feature>
<dbReference type="PANTHER" id="PTHR14969:SF13">
    <property type="entry name" value="AT30094P"/>
    <property type="match status" value="1"/>
</dbReference>
<gene>
    <name evidence="3" type="ORF">BCR43DRAFT_520376</name>
</gene>
<evidence type="ECO:0000313" key="4">
    <source>
        <dbReference type="Proteomes" id="UP000242180"/>
    </source>
</evidence>
<proteinExistence type="predicted"/>
<keyword evidence="1" id="KW-1133">Transmembrane helix</keyword>
<dbReference type="GO" id="GO:0042392">
    <property type="term" value="F:sphingosine-1-phosphate phosphatase activity"/>
    <property type="evidence" value="ECO:0007669"/>
    <property type="project" value="TreeGrafter"/>
</dbReference>